<organism evidence="7 8">
    <name type="scientific">Sphingobium cyanobacteriorum</name>
    <dbReference type="NCBI Taxonomy" id="3063954"/>
    <lineage>
        <taxon>Bacteria</taxon>
        <taxon>Pseudomonadati</taxon>
        <taxon>Pseudomonadota</taxon>
        <taxon>Alphaproteobacteria</taxon>
        <taxon>Sphingomonadales</taxon>
        <taxon>Sphingomonadaceae</taxon>
        <taxon>Sphingobium</taxon>
    </lineage>
</organism>
<comment type="similarity">
    <text evidence="6">Belongs to the TacA antitoxin family.</text>
</comment>
<reference evidence="7" key="1">
    <citation type="submission" date="2023-07" db="EMBL/GenBank/DDBJ databases">
        <title>Bacterial whole genome sequence for Sphingobium sp. HBC34.</title>
        <authorList>
            <person name="Le V."/>
            <person name="Ko S.-R."/>
            <person name="Ahn C.-Y."/>
            <person name="Oh H.-M."/>
        </authorList>
    </citation>
    <scope>NUCLEOTIDE SEQUENCE</scope>
    <source>
        <strain evidence="7">HBC34</strain>
    </source>
</reference>
<accession>A0ABT8ZRC5</accession>
<dbReference type="PANTHER" id="PTHR35401">
    <property type="entry name" value="COPG FAMILY HELIX-TURN-HELIX PROTEIN-RELATED-RELATED"/>
    <property type="match status" value="1"/>
</dbReference>
<evidence type="ECO:0000256" key="2">
    <source>
        <dbReference type="ARBA" id="ARBA00022649"/>
    </source>
</evidence>
<dbReference type="Proteomes" id="UP001176471">
    <property type="component" value="Unassembled WGS sequence"/>
</dbReference>
<comment type="caution">
    <text evidence="7">The sequence shown here is derived from an EMBL/GenBank/DDBJ whole genome shotgun (WGS) entry which is preliminary data.</text>
</comment>
<keyword evidence="5" id="KW-0804">Transcription</keyword>
<keyword evidence="2" id="KW-1277">Toxin-antitoxin system</keyword>
<name>A0ABT8ZRC5_9SPHN</name>
<dbReference type="PANTHER" id="PTHR35401:SF1">
    <property type="entry name" value="CYTOPLASMIC PROTEIN"/>
    <property type="match status" value="1"/>
</dbReference>
<evidence type="ECO:0000256" key="5">
    <source>
        <dbReference type="ARBA" id="ARBA00023163"/>
    </source>
</evidence>
<keyword evidence="1" id="KW-0678">Repressor</keyword>
<proteinExistence type="inferred from homology"/>
<dbReference type="InterPro" id="IPR010985">
    <property type="entry name" value="Ribbon_hlx_hlx"/>
</dbReference>
<dbReference type="SUPFAM" id="SSF47598">
    <property type="entry name" value="Ribbon-helix-helix"/>
    <property type="match status" value="1"/>
</dbReference>
<evidence type="ECO:0000313" key="7">
    <source>
        <dbReference type="EMBL" id="MDO7837103.1"/>
    </source>
</evidence>
<evidence type="ECO:0000256" key="4">
    <source>
        <dbReference type="ARBA" id="ARBA00023125"/>
    </source>
</evidence>
<evidence type="ECO:0000256" key="1">
    <source>
        <dbReference type="ARBA" id="ARBA00022491"/>
    </source>
</evidence>
<keyword evidence="3" id="KW-0805">Transcription regulation</keyword>
<dbReference type="RefSeq" id="WP_304537410.1">
    <property type="nucleotide sequence ID" value="NZ_JAUQOM010000015.1"/>
</dbReference>
<gene>
    <name evidence="7" type="ORF">Q4610_18830</name>
</gene>
<evidence type="ECO:0000313" key="8">
    <source>
        <dbReference type="Proteomes" id="UP001176471"/>
    </source>
</evidence>
<protein>
    <submittedName>
        <fullName evidence="7">DUF1778 domain-containing protein</fullName>
    </submittedName>
</protein>
<dbReference type="InterPro" id="IPR014795">
    <property type="entry name" value="TacA_1-like"/>
</dbReference>
<keyword evidence="4" id="KW-0238">DNA-binding</keyword>
<evidence type="ECO:0000256" key="6">
    <source>
        <dbReference type="ARBA" id="ARBA00049988"/>
    </source>
</evidence>
<evidence type="ECO:0000256" key="3">
    <source>
        <dbReference type="ARBA" id="ARBA00023015"/>
    </source>
</evidence>
<keyword evidence="8" id="KW-1185">Reference proteome</keyword>
<dbReference type="Pfam" id="PF08681">
    <property type="entry name" value="TacA1"/>
    <property type="match status" value="1"/>
</dbReference>
<dbReference type="Gene3D" id="1.20.5.780">
    <property type="entry name" value="Single helix bin"/>
    <property type="match status" value="1"/>
</dbReference>
<dbReference type="EMBL" id="JAUQOM010000015">
    <property type="protein sequence ID" value="MDO7837103.1"/>
    <property type="molecule type" value="Genomic_DNA"/>
</dbReference>
<sequence length="90" mass="9978">MAGSSPAVLSVRVSPAERALLETAADHARTNLSDFIRRKALEAAEQDVLDHRVVTIPADDWDRFEDWVKAPAKEVAALRKLSATRPAWQD</sequence>